<comment type="caution">
    <text evidence="1">The sequence shown here is derived from an EMBL/GenBank/DDBJ whole genome shotgun (WGS) entry which is preliminary data.</text>
</comment>
<dbReference type="AlphaFoldDB" id="A0AAN6ZF78"/>
<reference evidence="1" key="2">
    <citation type="submission" date="2023-05" db="EMBL/GenBank/DDBJ databases">
        <authorList>
            <consortium name="Lawrence Berkeley National Laboratory"/>
            <person name="Steindorff A."/>
            <person name="Hensen N."/>
            <person name="Bonometti L."/>
            <person name="Westerberg I."/>
            <person name="Brannstrom I.O."/>
            <person name="Guillou S."/>
            <person name="Cros-Aarteil S."/>
            <person name="Calhoun S."/>
            <person name="Haridas S."/>
            <person name="Kuo A."/>
            <person name="Mondo S."/>
            <person name="Pangilinan J."/>
            <person name="Riley R."/>
            <person name="Labutti K."/>
            <person name="Andreopoulos B."/>
            <person name="Lipzen A."/>
            <person name="Chen C."/>
            <person name="Yanf M."/>
            <person name="Daum C."/>
            <person name="Ng V."/>
            <person name="Clum A."/>
            <person name="Ohm R."/>
            <person name="Martin F."/>
            <person name="Silar P."/>
            <person name="Natvig D."/>
            <person name="Lalanne C."/>
            <person name="Gautier V."/>
            <person name="Ament-Velasquez S.L."/>
            <person name="Kruys A."/>
            <person name="Hutchinson M.I."/>
            <person name="Powell A.J."/>
            <person name="Barry K."/>
            <person name="Miller A.N."/>
            <person name="Grigoriev I.V."/>
            <person name="Debuchy R."/>
            <person name="Gladieux P."/>
            <person name="Thoren M.H."/>
            <person name="Johannesson H."/>
        </authorList>
    </citation>
    <scope>NUCLEOTIDE SEQUENCE</scope>
    <source>
        <strain evidence="1">CBS 123565</strain>
    </source>
</reference>
<sequence length="173" mass="19011">MGDLADHVNKSPWLSQGKVANKERVDIEGRERKIIPAGRVVGIRRVNGRRGAFGVGRTGAKKGNILFFDWSRFWGGGGADFCLQLHSADWSCTYTTASLRVLETLGSVDQNGSHNFSGETYFVQVRIFRSALGSHVHPTYCWLILVLDLGGMHSVIPHRLASPPTMQLTLGSC</sequence>
<dbReference type="EMBL" id="MU853404">
    <property type="protein sequence ID" value="KAK4136162.1"/>
    <property type="molecule type" value="Genomic_DNA"/>
</dbReference>
<accession>A0AAN6ZF78</accession>
<gene>
    <name evidence="1" type="ORF">BT67DRAFT_232524</name>
</gene>
<evidence type="ECO:0000313" key="1">
    <source>
        <dbReference type="EMBL" id="KAK4136162.1"/>
    </source>
</evidence>
<protein>
    <submittedName>
        <fullName evidence="1">Uncharacterized protein</fullName>
    </submittedName>
</protein>
<proteinExistence type="predicted"/>
<organism evidence="1 2">
    <name type="scientific">Trichocladium antarcticum</name>
    <dbReference type="NCBI Taxonomy" id="1450529"/>
    <lineage>
        <taxon>Eukaryota</taxon>
        <taxon>Fungi</taxon>
        <taxon>Dikarya</taxon>
        <taxon>Ascomycota</taxon>
        <taxon>Pezizomycotina</taxon>
        <taxon>Sordariomycetes</taxon>
        <taxon>Sordariomycetidae</taxon>
        <taxon>Sordariales</taxon>
        <taxon>Chaetomiaceae</taxon>
        <taxon>Trichocladium</taxon>
    </lineage>
</organism>
<dbReference type="Proteomes" id="UP001304895">
    <property type="component" value="Unassembled WGS sequence"/>
</dbReference>
<name>A0AAN6ZF78_9PEZI</name>
<evidence type="ECO:0000313" key="2">
    <source>
        <dbReference type="Proteomes" id="UP001304895"/>
    </source>
</evidence>
<keyword evidence="2" id="KW-1185">Reference proteome</keyword>
<reference evidence="1" key="1">
    <citation type="journal article" date="2023" name="Mol. Phylogenet. Evol.">
        <title>Genome-scale phylogeny and comparative genomics of the fungal order Sordariales.</title>
        <authorList>
            <person name="Hensen N."/>
            <person name="Bonometti L."/>
            <person name="Westerberg I."/>
            <person name="Brannstrom I.O."/>
            <person name="Guillou S."/>
            <person name="Cros-Aarteil S."/>
            <person name="Calhoun S."/>
            <person name="Haridas S."/>
            <person name="Kuo A."/>
            <person name="Mondo S."/>
            <person name="Pangilinan J."/>
            <person name="Riley R."/>
            <person name="LaButti K."/>
            <person name="Andreopoulos B."/>
            <person name="Lipzen A."/>
            <person name="Chen C."/>
            <person name="Yan M."/>
            <person name="Daum C."/>
            <person name="Ng V."/>
            <person name="Clum A."/>
            <person name="Steindorff A."/>
            <person name="Ohm R.A."/>
            <person name="Martin F."/>
            <person name="Silar P."/>
            <person name="Natvig D.O."/>
            <person name="Lalanne C."/>
            <person name="Gautier V."/>
            <person name="Ament-Velasquez S.L."/>
            <person name="Kruys A."/>
            <person name="Hutchinson M.I."/>
            <person name="Powell A.J."/>
            <person name="Barry K."/>
            <person name="Miller A.N."/>
            <person name="Grigoriev I.V."/>
            <person name="Debuchy R."/>
            <person name="Gladieux P."/>
            <person name="Hiltunen Thoren M."/>
            <person name="Johannesson H."/>
        </authorList>
    </citation>
    <scope>NUCLEOTIDE SEQUENCE</scope>
    <source>
        <strain evidence="1">CBS 123565</strain>
    </source>
</reference>